<dbReference type="GO" id="GO:0005634">
    <property type="term" value="C:nucleus"/>
    <property type="evidence" value="ECO:0007669"/>
    <property type="project" value="TreeGrafter"/>
</dbReference>
<evidence type="ECO:0000256" key="5">
    <source>
        <dbReference type="ARBA" id="ARBA00022833"/>
    </source>
</evidence>
<dbReference type="PROSITE" id="PS51058">
    <property type="entry name" value="ZF_CXXC"/>
    <property type="match status" value="1"/>
</dbReference>
<dbReference type="InterPro" id="IPR040388">
    <property type="entry name" value="CXXC4/CXXC5"/>
</dbReference>
<dbReference type="GO" id="GO:0008270">
    <property type="term" value="F:zinc ion binding"/>
    <property type="evidence" value="ECO:0007669"/>
    <property type="project" value="UniProtKB-KW"/>
</dbReference>
<dbReference type="GO" id="GO:0005737">
    <property type="term" value="C:cytoplasm"/>
    <property type="evidence" value="ECO:0007669"/>
    <property type="project" value="UniProtKB-SubCell"/>
</dbReference>
<keyword evidence="3" id="KW-0479">Metal-binding</keyword>
<evidence type="ECO:0000313" key="10">
    <source>
        <dbReference type="EnsemblMetazoa" id="MESCA007735-PA"/>
    </source>
</evidence>
<evidence type="ECO:0000256" key="1">
    <source>
        <dbReference type="ARBA" id="ARBA00004496"/>
    </source>
</evidence>
<evidence type="ECO:0000259" key="9">
    <source>
        <dbReference type="PROSITE" id="PS51058"/>
    </source>
</evidence>
<reference evidence="10" key="2">
    <citation type="submission" date="2015-06" db="UniProtKB">
        <authorList>
            <consortium name="EnsemblMetazoa"/>
        </authorList>
    </citation>
    <scope>IDENTIFICATION</scope>
</reference>
<keyword evidence="6" id="KW-0238">DNA-binding</keyword>
<dbReference type="EMBL" id="CAQQ02199893">
    <property type="status" value="NOT_ANNOTATED_CDS"/>
    <property type="molecule type" value="Genomic_DNA"/>
</dbReference>
<protein>
    <recommendedName>
        <fullName evidence="9">CXXC-type domain-containing protein</fullName>
    </recommendedName>
</protein>
<evidence type="ECO:0000256" key="7">
    <source>
        <dbReference type="PROSITE-ProRule" id="PRU00509"/>
    </source>
</evidence>
<accession>T1GVD9</accession>
<dbReference type="GO" id="GO:0008327">
    <property type="term" value="F:methyl-CpG binding"/>
    <property type="evidence" value="ECO:0007669"/>
    <property type="project" value="TreeGrafter"/>
</dbReference>
<evidence type="ECO:0000256" key="4">
    <source>
        <dbReference type="ARBA" id="ARBA00022771"/>
    </source>
</evidence>
<dbReference type="PANTHER" id="PTHR13419:SF0">
    <property type="entry name" value="CXXC-TYPE DOMAIN-CONTAINING PROTEIN"/>
    <property type="match status" value="1"/>
</dbReference>
<sequence>MDVDPSNNPGQVDAVSSTANFKSPMNSLGMGGDSNDGTNGDNKKRKRCGECIGCQRKDNCGDCAPCRNDKSHQICKQRRCEKLTDKKLIYGADGQILRTESRRGRGKGRGGGFFFIFCELKVVDDIFISFFFGRENF</sequence>
<feature type="compositionally biased region" description="Polar residues" evidence="8">
    <location>
        <begin position="1"/>
        <end position="26"/>
    </location>
</feature>
<comment type="subcellular location">
    <subcellularLocation>
        <location evidence="1">Cytoplasm</location>
    </subcellularLocation>
</comment>
<evidence type="ECO:0000256" key="6">
    <source>
        <dbReference type="ARBA" id="ARBA00023125"/>
    </source>
</evidence>
<dbReference type="EMBL" id="CAQQ02199892">
    <property type="status" value="NOT_ANNOTATED_CDS"/>
    <property type="molecule type" value="Genomic_DNA"/>
</dbReference>
<feature type="region of interest" description="Disordered" evidence="8">
    <location>
        <begin position="1"/>
        <end position="45"/>
    </location>
</feature>
<keyword evidence="5" id="KW-0862">Zinc</keyword>
<dbReference type="Pfam" id="PF02008">
    <property type="entry name" value="zf-CXXC"/>
    <property type="match status" value="1"/>
</dbReference>
<dbReference type="InterPro" id="IPR002857">
    <property type="entry name" value="Znf_CXXC"/>
</dbReference>
<keyword evidence="4 7" id="KW-0863">Zinc-finger</keyword>
<dbReference type="PANTHER" id="PTHR13419">
    <property type="entry name" value="ZINC FINGER-CONTAINING"/>
    <property type="match status" value="1"/>
</dbReference>
<keyword evidence="11" id="KW-1185">Reference proteome</keyword>
<name>T1GVD9_MEGSC</name>
<dbReference type="STRING" id="36166.T1GVD9"/>
<feature type="domain" description="CXXC-type" evidence="9">
    <location>
        <begin position="41"/>
        <end position="81"/>
    </location>
</feature>
<evidence type="ECO:0000313" key="11">
    <source>
        <dbReference type="Proteomes" id="UP000015102"/>
    </source>
</evidence>
<dbReference type="Proteomes" id="UP000015102">
    <property type="component" value="Unassembled WGS sequence"/>
</dbReference>
<dbReference type="AlphaFoldDB" id="T1GVD9"/>
<dbReference type="HOGENOM" id="CLU_1867447_0_0_1"/>
<proteinExistence type="predicted"/>
<evidence type="ECO:0000256" key="2">
    <source>
        <dbReference type="ARBA" id="ARBA00022490"/>
    </source>
</evidence>
<keyword evidence="2" id="KW-0963">Cytoplasm</keyword>
<evidence type="ECO:0000256" key="3">
    <source>
        <dbReference type="ARBA" id="ARBA00022723"/>
    </source>
</evidence>
<dbReference type="EnsemblMetazoa" id="MESCA007735-RA">
    <property type="protein sequence ID" value="MESCA007735-PA"/>
    <property type="gene ID" value="MESCA007735"/>
</dbReference>
<evidence type="ECO:0000256" key="8">
    <source>
        <dbReference type="SAM" id="MobiDB-lite"/>
    </source>
</evidence>
<reference evidence="11" key="1">
    <citation type="submission" date="2013-02" db="EMBL/GenBank/DDBJ databases">
        <authorList>
            <person name="Hughes D."/>
        </authorList>
    </citation>
    <scope>NUCLEOTIDE SEQUENCE</scope>
    <source>
        <strain>Durham</strain>
        <strain evidence="11">NC isolate 2 -- Noor lab</strain>
    </source>
</reference>
<organism evidence="10 11">
    <name type="scientific">Megaselia scalaris</name>
    <name type="common">Humpbacked fly</name>
    <name type="synonym">Phora scalaris</name>
    <dbReference type="NCBI Taxonomy" id="36166"/>
    <lineage>
        <taxon>Eukaryota</taxon>
        <taxon>Metazoa</taxon>
        <taxon>Ecdysozoa</taxon>
        <taxon>Arthropoda</taxon>
        <taxon>Hexapoda</taxon>
        <taxon>Insecta</taxon>
        <taxon>Pterygota</taxon>
        <taxon>Neoptera</taxon>
        <taxon>Endopterygota</taxon>
        <taxon>Diptera</taxon>
        <taxon>Brachycera</taxon>
        <taxon>Muscomorpha</taxon>
        <taxon>Platypezoidea</taxon>
        <taxon>Phoridae</taxon>
        <taxon>Megaseliini</taxon>
        <taxon>Megaselia</taxon>
    </lineage>
</organism>